<dbReference type="InParanoid" id="A0A2K1QR27"/>
<proteinExistence type="predicted"/>
<dbReference type="PANTHER" id="PTHR47561">
    <property type="entry name" value="POLYSACCHARIDE DEACETYLASE FAMILY PROTEIN (AFU_ORTHOLOGUE AFUA_6G05030)"/>
    <property type="match status" value="1"/>
</dbReference>
<dbReference type="GO" id="GO:0005975">
    <property type="term" value="P:carbohydrate metabolic process"/>
    <property type="evidence" value="ECO:0007669"/>
    <property type="project" value="InterPro"/>
</dbReference>
<organism evidence="2 3">
    <name type="scientific">Sphaceloma murrayae</name>
    <dbReference type="NCBI Taxonomy" id="2082308"/>
    <lineage>
        <taxon>Eukaryota</taxon>
        <taxon>Fungi</taxon>
        <taxon>Dikarya</taxon>
        <taxon>Ascomycota</taxon>
        <taxon>Pezizomycotina</taxon>
        <taxon>Dothideomycetes</taxon>
        <taxon>Dothideomycetidae</taxon>
        <taxon>Myriangiales</taxon>
        <taxon>Elsinoaceae</taxon>
        <taxon>Sphaceloma</taxon>
    </lineage>
</organism>
<dbReference type="InterPro" id="IPR002509">
    <property type="entry name" value="NODB_dom"/>
</dbReference>
<keyword evidence="3" id="KW-1185">Reference proteome</keyword>
<dbReference type="AlphaFoldDB" id="A0A2K1QR27"/>
<dbReference type="GO" id="GO:0016810">
    <property type="term" value="F:hydrolase activity, acting on carbon-nitrogen (but not peptide) bonds"/>
    <property type="evidence" value="ECO:0007669"/>
    <property type="project" value="InterPro"/>
</dbReference>
<reference evidence="2 3" key="1">
    <citation type="submission" date="2017-06" db="EMBL/GenBank/DDBJ databases">
        <title>Draft genome sequence of a variant of Elsinoe murrayae.</title>
        <authorList>
            <person name="Cheng Q."/>
        </authorList>
    </citation>
    <scope>NUCLEOTIDE SEQUENCE [LARGE SCALE GENOMIC DNA]</scope>
    <source>
        <strain evidence="2 3">CQ-2017a</strain>
    </source>
</reference>
<protein>
    <submittedName>
        <fullName evidence="2">Sulfite reductase</fullName>
    </submittedName>
</protein>
<evidence type="ECO:0000313" key="3">
    <source>
        <dbReference type="Proteomes" id="UP000243797"/>
    </source>
</evidence>
<accession>A0A2K1QR27</accession>
<evidence type="ECO:0000313" key="2">
    <source>
        <dbReference type="EMBL" id="PNS17538.1"/>
    </source>
</evidence>
<dbReference type="OrthoDB" id="3162524at2759"/>
<comment type="caution">
    <text evidence="2">The sequence shown here is derived from an EMBL/GenBank/DDBJ whole genome shotgun (WGS) entry which is preliminary data.</text>
</comment>
<dbReference type="InterPro" id="IPR011330">
    <property type="entry name" value="Glyco_hydro/deAcase_b/a-brl"/>
</dbReference>
<dbReference type="STRING" id="2082308.A0A2K1QR27"/>
<dbReference type="PANTHER" id="PTHR47561:SF1">
    <property type="entry name" value="POLYSACCHARIDE DEACETYLASE FAMILY PROTEIN (AFU_ORTHOLOGUE AFUA_6G05030)"/>
    <property type="match status" value="1"/>
</dbReference>
<dbReference type="Gene3D" id="3.20.20.370">
    <property type="entry name" value="Glycoside hydrolase/deacetylase"/>
    <property type="match status" value="1"/>
</dbReference>
<dbReference type="EMBL" id="NKHZ01000050">
    <property type="protein sequence ID" value="PNS17538.1"/>
    <property type="molecule type" value="Genomic_DNA"/>
</dbReference>
<dbReference type="SUPFAM" id="SSF88713">
    <property type="entry name" value="Glycoside hydrolase/deacetylase"/>
    <property type="match status" value="1"/>
</dbReference>
<gene>
    <name evidence="2" type="ORF">CAC42_8081</name>
</gene>
<dbReference type="PROSITE" id="PS51677">
    <property type="entry name" value="NODB"/>
    <property type="match status" value="1"/>
</dbReference>
<name>A0A2K1QR27_9PEZI</name>
<sequence>MPHSESSPSRAPWPNNARACLSVTMDNLAEAADLHRGLHDPSVPLGQHHSLTTQLPRMLSLLRSRDIKATYFIEAWNNAHYPDAIRGVLAEGHEVGFHAWQHEVWKLLDAETEVANLDRAVGDAKRWLDGWEYKGFRPPGGLVTERTLGLMKERGFTYLSPAAERCAVVDGVAMVPFRWPEIDAYFYMEGTGVLRKGKGDGEAVMTPREMKERLIARIERLMDEGGYVALLFHPFLTDSEEKHEVMREVLDFVKEKQNEGLWVAPCREVADWVLKNEEAFGNDPGWDTAEWKKK</sequence>
<dbReference type="Proteomes" id="UP000243797">
    <property type="component" value="Unassembled WGS sequence"/>
</dbReference>
<feature type="domain" description="NodB homology" evidence="1">
    <location>
        <begin position="41"/>
        <end position="294"/>
    </location>
</feature>
<evidence type="ECO:0000259" key="1">
    <source>
        <dbReference type="PROSITE" id="PS51677"/>
    </source>
</evidence>
<dbReference type="Pfam" id="PF01522">
    <property type="entry name" value="Polysacc_deac_1"/>
    <property type="match status" value="1"/>
</dbReference>